<dbReference type="Gene3D" id="1.25.40.80">
    <property type="match status" value="1"/>
</dbReference>
<dbReference type="GO" id="GO:0043153">
    <property type="term" value="P:entrainment of circadian clock by photoperiod"/>
    <property type="evidence" value="ECO:0007669"/>
    <property type="project" value="TreeGrafter"/>
</dbReference>
<comment type="caution">
    <text evidence="6">The sequence shown here is derived from an EMBL/GenBank/DDBJ whole genome shotgun (WGS) entry which is preliminary data.</text>
</comment>
<evidence type="ECO:0000256" key="4">
    <source>
        <dbReference type="RuleBase" id="RU004182"/>
    </source>
</evidence>
<evidence type="ECO:0000313" key="7">
    <source>
        <dbReference type="Proteomes" id="UP000238605"/>
    </source>
</evidence>
<dbReference type="GO" id="GO:0005737">
    <property type="term" value="C:cytoplasm"/>
    <property type="evidence" value="ECO:0007669"/>
    <property type="project" value="TreeGrafter"/>
</dbReference>
<dbReference type="AlphaFoldDB" id="A0A2S5SW13"/>
<evidence type="ECO:0000259" key="5">
    <source>
        <dbReference type="Pfam" id="PF03441"/>
    </source>
</evidence>
<dbReference type="PANTHER" id="PTHR11455:SF18">
    <property type="entry name" value="SI:CH1073-390K14.1"/>
    <property type="match status" value="1"/>
</dbReference>
<accession>A0A2S5SW13</accession>
<feature type="binding site" evidence="3">
    <location>
        <begin position="78"/>
        <end position="85"/>
    </location>
    <ligand>
        <name>FAD</name>
        <dbReference type="ChEBI" id="CHEBI:57692"/>
    </ligand>
</feature>
<dbReference type="InterPro" id="IPR005101">
    <property type="entry name" value="Cryptochr/Photolyase_FAD-bd"/>
</dbReference>
<feature type="binding site" evidence="3">
    <location>
        <position position="31"/>
    </location>
    <ligand>
        <name>FAD</name>
        <dbReference type="ChEBI" id="CHEBI:57692"/>
    </ligand>
</feature>
<organism evidence="6 7">
    <name type="scientific">Caldimonas caldifontis</name>
    <dbReference type="NCBI Taxonomy" id="1452508"/>
    <lineage>
        <taxon>Bacteria</taxon>
        <taxon>Pseudomonadati</taxon>
        <taxon>Pseudomonadota</taxon>
        <taxon>Betaproteobacteria</taxon>
        <taxon>Burkholderiales</taxon>
        <taxon>Sphaerotilaceae</taxon>
        <taxon>Caldimonas</taxon>
    </lineage>
</organism>
<dbReference type="PRINTS" id="PR00147">
    <property type="entry name" value="DNAPHOTLYASE"/>
</dbReference>
<feature type="binding site" evidence="3">
    <location>
        <begin position="174"/>
        <end position="176"/>
    </location>
    <ligand>
        <name>FAD</name>
        <dbReference type="ChEBI" id="CHEBI:57692"/>
    </ligand>
</feature>
<dbReference type="Proteomes" id="UP000238605">
    <property type="component" value="Unassembled WGS sequence"/>
</dbReference>
<keyword evidence="7" id="KW-1185">Reference proteome</keyword>
<keyword evidence="2 3" id="KW-0274">FAD</keyword>
<keyword evidence="4" id="KW-0157">Chromophore</keyword>
<dbReference type="InterPro" id="IPR036134">
    <property type="entry name" value="Crypto/Photolyase_FAD-like_sf"/>
</dbReference>
<dbReference type="Pfam" id="PF03441">
    <property type="entry name" value="FAD_binding_7"/>
    <property type="match status" value="1"/>
</dbReference>
<gene>
    <name evidence="6" type="ORF">C1704_07445</name>
</gene>
<dbReference type="SUPFAM" id="SSF48173">
    <property type="entry name" value="Cryptochrome/photolyase FAD-binding domain"/>
    <property type="match status" value="1"/>
</dbReference>
<evidence type="ECO:0000313" key="6">
    <source>
        <dbReference type="EMBL" id="PPE66808.1"/>
    </source>
</evidence>
<dbReference type="GO" id="GO:0071949">
    <property type="term" value="F:FAD binding"/>
    <property type="evidence" value="ECO:0007669"/>
    <property type="project" value="TreeGrafter"/>
</dbReference>
<comment type="cofactor">
    <cofactor evidence="3">
        <name>FAD</name>
        <dbReference type="ChEBI" id="CHEBI:57692"/>
    </cofactor>
    <text evidence="3">Binds 1 FAD per subunit.</text>
</comment>
<dbReference type="GO" id="GO:0032922">
    <property type="term" value="P:circadian regulation of gene expression"/>
    <property type="evidence" value="ECO:0007669"/>
    <property type="project" value="TreeGrafter"/>
</dbReference>
<feature type="binding site" evidence="3">
    <location>
        <position position="75"/>
    </location>
    <ligand>
        <name>FAD</name>
        <dbReference type="ChEBI" id="CHEBI:57692"/>
    </ligand>
</feature>
<name>A0A2S5SW13_9BURK</name>
<sequence>MSADLPDTCDTWPSTLQAARMRLAAVRPAEYARSRNHLDGAVTRLSPYVTHGFLHLPEVLAAVVARHRLDLNHKFVQELGWRAYFHHVWHHEGERIFVSLHDGVLPDDAYARALPRDLREGATGVPVIDTAVRTLYATGWLHNHVRMWLASYVVHLRKVHWRAGADWLFAHLIDGDLASNHLSWQWVAGTGSHKPYLFNADNVARYAPPGSPWLSPGSVIDTSYETLDQLARQGAPVPGPGGEGIAEPSWRKRPPDDLFDPLDPACVEGRTVWLMHPWALGPVPDDLPPDTLCLGWWPAPFHSRWPWSERRWRFVGDRLRAVCEAVWWVDAQGLAVALARARRVDGWADPHLGPVPWPLRAPPSLFGEPGRRCRSFSQFWQQVTRGLDGLDELPGLIDARRQAELF</sequence>
<keyword evidence="6" id="KW-0456">Lyase</keyword>
<dbReference type="InterPro" id="IPR002081">
    <property type="entry name" value="Cryptochrome/DNA_photolyase_1"/>
</dbReference>
<evidence type="ECO:0000256" key="2">
    <source>
        <dbReference type="ARBA" id="ARBA00022827"/>
    </source>
</evidence>
<dbReference type="OrthoDB" id="9772484at2"/>
<evidence type="ECO:0000256" key="1">
    <source>
        <dbReference type="ARBA" id="ARBA00022630"/>
    </source>
</evidence>
<dbReference type="PANTHER" id="PTHR11455">
    <property type="entry name" value="CRYPTOCHROME"/>
    <property type="match status" value="1"/>
</dbReference>
<dbReference type="GO" id="GO:0003904">
    <property type="term" value="F:deoxyribodipyrimidine photo-lyase activity"/>
    <property type="evidence" value="ECO:0007669"/>
    <property type="project" value="TreeGrafter"/>
</dbReference>
<reference evidence="6 7" key="1">
    <citation type="submission" date="2018-02" db="EMBL/GenBank/DDBJ databases">
        <title>Reclassifiation of [Polyangium] brachysporum DSM 7029 as Guopingzhaonella breviflexa gen. nov., sp. nov., a member of the family Comamonadaceae.</title>
        <authorList>
            <person name="Tang B."/>
        </authorList>
    </citation>
    <scope>NUCLEOTIDE SEQUENCE [LARGE SCALE GENOMIC DNA]</scope>
    <source>
        <strain evidence="6 7">BCRC 80649</strain>
    </source>
</reference>
<dbReference type="EMBL" id="PSNX01000005">
    <property type="protein sequence ID" value="PPE66808.1"/>
    <property type="molecule type" value="Genomic_DNA"/>
</dbReference>
<comment type="similarity">
    <text evidence="4">Belongs to the DNA photolyase family.</text>
</comment>
<dbReference type="Gene3D" id="1.10.579.10">
    <property type="entry name" value="DNA Cyclobutane Dipyrimidine Photolyase, subunit A, domain 3"/>
    <property type="match status" value="1"/>
</dbReference>
<keyword evidence="1 3" id="KW-0285">Flavoprotein</keyword>
<proteinExistence type="inferred from homology"/>
<feature type="domain" description="Cryptochrome/DNA photolyase FAD-binding" evidence="5">
    <location>
        <begin position="75"/>
        <end position="202"/>
    </location>
</feature>
<dbReference type="RefSeq" id="WP_104302106.1">
    <property type="nucleotide sequence ID" value="NZ_PSNX01000005.1"/>
</dbReference>
<dbReference type="GO" id="GO:0003677">
    <property type="term" value="F:DNA binding"/>
    <property type="evidence" value="ECO:0007669"/>
    <property type="project" value="TreeGrafter"/>
</dbReference>
<evidence type="ECO:0000256" key="3">
    <source>
        <dbReference type="PIRSR" id="PIRSR602081-1"/>
    </source>
</evidence>
<protein>
    <submittedName>
        <fullName evidence="6">Deoxyribodipyrimidine photolyase</fullName>
    </submittedName>
</protein>